<gene>
    <name evidence="2" type="ORF">UFOPK1438_00837</name>
</gene>
<reference evidence="2" key="1">
    <citation type="submission" date="2020-05" db="EMBL/GenBank/DDBJ databases">
        <authorList>
            <person name="Chiriac C."/>
            <person name="Salcher M."/>
            <person name="Ghai R."/>
            <person name="Kavagutti S V."/>
        </authorList>
    </citation>
    <scope>NUCLEOTIDE SEQUENCE</scope>
</reference>
<name>A0A6J6C8A3_9ZZZZ</name>
<protein>
    <submittedName>
        <fullName evidence="2">Unannotated protein</fullName>
    </submittedName>
</protein>
<feature type="compositionally biased region" description="Pro residues" evidence="1">
    <location>
        <begin position="539"/>
        <end position="553"/>
    </location>
</feature>
<evidence type="ECO:0000256" key="1">
    <source>
        <dbReference type="SAM" id="MobiDB-lite"/>
    </source>
</evidence>
<sequence>MKSKSVTAIAIAFFIGVGSVTSVNAATSSVGDPGRSWAIPNDGELGQHVQQFLDTDIGNPVSYLVKNENWSKYNDEDPTCTSLEDSKCSSGNVSFQAVIPFCKDGKDLNCTLDFGTIDASGKKTSGVFSRYFPLKAQNEYVGNSAFKLPSGVAGSLFTIPQAPHDGGNTYFLSVLLQGSGTSLSSISLQDFTIRMYPVKLENNNYNCGGVCNEYGFVKVLKGVTGNPTGKDTWLVSGPGLQGNNFCVADSTKEGLCAQRYAFPADIRYYVTVKMQQIPSGWMHGRMSEPEIQIKKEADYSTIEITANPVAVPAIYKMYNYPQMPDELKSQYDVKTGAYKNSDRFKNDPLNAAPGGRTAENDDPLKRNVINKIDASAPWGMDELKLWLPFLNDQATALLSYWSVRTLSTTEREGSNACFSDKENVTGIVTTNSTQYSAGPPSFNKAEGTLEYKVGAPHYATDKSVFKGSYDLVMRSDVARCVYGFSKAPINATIAITSADGTPQVATTVMGEKNGWVYLQAKNFEFSTPVIKAKLTQEPEPTPAPTVTPTPTPAPSVTAKATAKKNTISCIKGKVTKKVTGVNPKCPTGYKKKG</sequence>
<dbReference type="EMBL" id="CAEZSM010000114">
    <property type="protein sequence ID" value="CAB4547315.1"/>
    <property type="molecule type" value="Genomic_DNA"/>
</dbReference>
<accession>A0A6J6C8A3</accession>
<feature type="region of interest" description="Disordered" evidence="1">
    <location>
        <begin position="535"/>
        <end position="558"/>
    </location>
</feature>
<feature type="region of interest" description="Disordered" evidence="1">
    <location>
        <begin position="342"/>
        <end position="362"/>
    </location>
</feature>
<evidence type="ECO:0000313" key="2">
    <source>
        <dbReference type="EMBL" id="CAB4547315.1"/>
    </source>
</evidence>
<proteinExistence type="predicted"/>
<organism evidence="2">
    <name type="scientific">freshwater metagenome</name>
    <dbReference type="NCBI Taxonomy" id="449393"/>
    <lineage>
        <taxon>unclassified sequences</taxon>
        <taxon>metagenomes</taxon>
        <taxon>ecological metagenomes</taxon>
    </lineage>
</organism>
<dbReference type="AlphaFoldDB" id="A0A6J6C8A3"/>